<feature type="transmembrane region" description="Helical" evidence="10">
    <location>
        <begin position="12"/>
        <end position="32"/>
    </location>
</feature>
<keyword evidence="6" id="KW-0407">Ion channel</keyword>
<evidence type="ECO:0000256" key="7">
    <source>
        <dbReference type="ARBA" id="ARBA00035120"/>
    </source>
</evidence>
<keyword evidence="2 10" id="KW-1003">Cell membrane</keyword>
<keyword evidence="3 10" id="KW-0812">Transmembrane</keyword>
<dbReference type="GO" id="GO:0034220">
    <property type="term" value="P:monoatomic ion transmembrane transport"/>
    <property type="evidence" value="ECO:0007669"/>
    <property type="project" value="UniProtKB-KW"/>
</dbReference>
<dbReference type="Pfam" id="PF02537">
    <property type="entry name" value="CRCB"/>
    <property type="match status" value="1"/>
</dbReference>
<proteinExistence type="inferred from homology"/>
<sequence length="143" mass="14855">MSARRSSALSRIPAPLLVFIGGGVGSLCRIYTPSYIYVANVLGAFALGVLTAWWSRRAARYGDEAVRPQRLLFGTGLLGGYTTYAALIAALNIFDEHNGTGDALMARLVGAAMLVCVAGLAASGAGLWVGSKIPSAPGGRQRI</sequence>
<feature type="transmembrane region" description="Helical" evidence="10">
    <location>
        <begin position="38"/>
        <end position="59"/>
    </location>
</feature>
<evidence type="ECO:0000256" key="2">
    <source>
        <dbReference type="ARBA" id="ARBA00022475"/>
    </source>
</evidence>
<evidence type="ECO:0000256" key="10">
    <source>
        <dbReference type="RuleBase" id="RU004340"/>
    </source>
</evidence>
<keyword evidence="5 10" id="KW-0472">Membrane</keyword>
<comment type="subcellular location">
    <subcellularLocation>
        <location evidence="1">Cell membrane</location>
        <topology evidence="1">Multi-pass membrane protein</topology>
    </subcellularLocation>
</comment>
<accession>A0A7Z9D4R2</accession>
<dbReference type="AlphaFoldDB" id="A0A7Z9D4R2"/>
<evidence type="ECO:0000256" key="1">
    <source>
        <dbReference type="ARBA" id="ARBA00004651"/>
    </source>
</evidence>
<evidence type="ECO:0000256" key="8">
    <source>
        <dbReference type="ARBA" id="ARBA00035585"/>
    </source>
</evidence>
<evidence type="ECO:0000313" key="11">
    <source>
        <dbReference type="EMBL" id="VEI21991.1"/>
    </source>
</evidence>
<keyword evidence="6" id="KW-0406">Ion transport</keyword>
<name>A0A7Z9D4R2_9MICC</name>
<dbReference type="GO" id="GO:0005886">
    <property type="term" value="C:plasma membrane"/>
    <property type="evidence" value="ECO:0007669"/>
    <property type="project" value="UniProtKB-SubCell"/>
</dbReference>
<dbReference type="EMBL" id="LR134479">
    <property type="protein sequence ID" value="VEI21991.1"/>
    <property type="molecule type" value="Genomic_DNA"/>
</dbReference>
<keyword evidence="6" id="KW-0813">Transport</keyword>
<evidence type="ECO:0000256" key="5">
    <source>
        <dbReference type="ARBA" id="ARBA00023136"/>
    </source>
</evidence>
<comment type="similarity">
    <text evidence="7 10">Belongs to the fluoride channel Fluc/FEX (TC 1.A.43) family.</text>
</comment>
<evidence type="ECO:0000313" key="12">
    <source>
        <dbReference type="Proteomes" id="UP000282386"/>
    </source>
</evidence>
<dbReference type="InterPro" id="IPR003691">
    <property type="entry name" value="FluC"/>
</dbReference>
<dbReference type="RefSeq" id="WP_126499389.1">
    <property type="nucleotide sequence ID" value="NZ_CAJPQC010000002.1"/>
</dbReference>
<feature type="transmembrane region" description="Helical" evidence="10">
    <location>
        <begin position="106"/>
        <end position="130"/>
    </location>
</feature>
<protein>
    <recommendedName>
        <fullName evidence="10">Fluoride-specific ion channel</fullName>
    </recommendedName>
</protein>
<evidence type="ECO:0000256" key="4">
    <source>
        <dbReference type="ARBA" id="ARBA00022989"/>
    </source>
</evidence>
<keyword evidence="4 10" id="KW-1133">Transmembrane helix</keyword>
<comment type="function">
    <text evidence="9">Fluoride-specific ion channel. Important for reducing fluoride concentration in the cell, thus reducing its toxicity.</text>
</comment>
<feature type="transmembrane region" description="Helical" evidence="10">
    <location>
        <begin position="71"/>
        <end position="94"/>
    </location>
</feature>
<evidence type="ECO:0000256" key="9">
    <source>
        <dbReference type="ARBA" id="ARBA00049940"/>
    </source>
</evidence>
<evidence type="ECO:0000256" key="6">
    <source>
        <dbReference type="ARBA" id="ARBA00023303"/>
    </source>
</evidence>
<organism evidence="11 12">
    <name type="scientific">Rothia aeria</name>
    <dbReference type="NCBI Taxonomy" id="172042"/>
    <lineage>
        <taxon>Bacteria</taxon>
        <taxon>Bacillati</taxon>
        <taxon>Actinomycetota</taxon>
        <taxon>Actinomycetes</taxon>
        <taxon>Micrococcales</taxon>
        <taxon>Micrococcaceae</taxon>
        <taxon>Rothia</taxon>
    </lineage>
</organism>
<gene>
    <name evidence="11" type="ORF">NCTC10207_00057</name>
</gene>
<evidence type="ECO:0000256" key="3">
    <source>
        <dbReference type="ARBA" id="ARBA00022692"/>
    </source>
</evidence>
<comment type="catalytic activity">
    <reaction evidence="8">
        <text>fluoride(in) = fluoride(out)</text>
        <dbReference type="Rhea" id="RHEA:76159"/>
        <dbReference type="ChEBI" id="CHEBI:17051"/>
    </reaction>
    <physiologicalReaction direction="left-to-right" evidence="8">
        <dbReference type="Rhea" id="RHEA:76160"/>
    </physiologicalReaction>
</comment>
<reference evidence="11 12" key="1">
    <citation type="submission" date="2018-12" db="EMBL/GenBank/DDBJ databases">
        <authorList>
            <consortium name="Pathogen Informatics"/>
        </authorList>
    </citation>
    <scope>NUCLEOTIDE SEQUENCE [LARGE SCALE GENOMIC DNA]</scope>
    <source>
        <strain evidence="11 12">NCTC10207</strain>
    </source>
</reference>
<dbReference type="Proteomes" id="UP000282386">
    <property type="component" value="Chromosome"/>
</dbReference>